<evidence type="ECO:0000256" key="3">
    <source>
        <dbReference type="ARBA" id="ARBA00022857"/>
    </source>
</evidence>
<reference evidence="5 6" key="1">
    <citation type="journal article" date="2017" name="Genome Biol.">
        <title>New reference genome sequences of hot pepper reveal the massive evolution of plant disease-resistance genes by retroduplication.</title>
        <authorList>
            <person name="Kim S."/>
            <person name="Park J."/>
            <person name="Yeom S.I."/>
            <person name="Kim Y.M."/>
            <person name="Seo E."/>
            <person name="Kim K.T."/>
            <person name="Kim M.S."/>
            <person name="Lee J.M."/>
            <person name="Cheong K."/>
            <person name="Shin H.S."/>
            <person name="Kim S.B."/>
            <person name="Han K."/>
            <person name="Lee J."/>
            <person name="Park M."/>
            <person name="Lee H.A."/>
            <person name="Lee H.Y."/>
            <person name="Lee Y."/>
            <person name="Oh S."/>
            <person name="Lee J.H."/>
            <person name="Choi E."/>
            <person name="Choi E."/>
            <person name="Lee S.E."/>
            <person name="Jeon J."/>
            <person name="Kim H."/>
            <person name="Choi G."/>
            <person name="Song H."/>
            <person name="Lee J."/>
            <person name="Lee S.C."/>
            <person name="Kwon J.K."/>
            <person name="Lee H.Y."/>
            <person name="Koo N."/>
            <person name="Hong Y."/>
            <person name="Kim R.W."/>
            <person name="Kang W.H."/>
            <person name="Huh J.H."/>
            <person name="Kang B.C."/>
            <person name="Yang T.J."/>
            <person name="Lee Y.H."/>
            <person name="Bennetzen J.L."/>
            <person name="Choi D."/>
        </authorList>
    </citation>
    <scope>NUCLEOTIDE SEQUENCE [LARGE SCALE GENOMIC DNA]</scope>
    <source>
        <strain evidence="6">cv. PBC81</strain>
    </source>
</reference>
<dbReference type="PANTHER" id="PTHR22893">
    <property type="entry name" value="NADH OXIDOREDUCTASE-RELATED"/>
    <property type="match status" value="1"/>
</dbReference>
<dbReference type="PANTHER" id="PTHR22893:SF91">
    <property type="entry name" value="NADPH DEHYDROGENASE 2-RELATED"/>
    <property type="match status" value="1"/>
</dbReference>
<feature type="compositionally biased region" description="Polar residues" evidence="4">
    <location>
        <begin position="11"/>
        <end position="21"/>
    </location>
</feature>
<feature type="compositionally biased region" description="Basic and acidic residues" evidence="4">
    <location>
        <begin position="373"/>
        <end position="391"/>
    </location>
</feature>
<keyword evidence="2" id="KW-0288">FMN</keyword>
<dbReference type="EMBL" id="MLFT02000008">
    <property type="protein sequence ID" value="PHT39951.1"/>
    <property type="molecule type" value="Genomic_DNA"/>
</dbReference>
<dbReference type="Gene3D" id="3.20.20.70">
    <property type="entry name" value="Aldolase class I"/>
    <property type="match status" value="2"/>
</dbReference>
<keyword evidence="1" id="KW-0285">Flavoprotein</keyword>
<protein>
    <submittedName>
        <fullName evidence="5">12-oxophytodienoate reductase 1</fullName>
    </submittedName>
</protein>
<feature type="region of interest" description="Disordered" evidence="4">
    <location>
        <begin position="1"/>
        <end position="27"/>
    </location>
</feature>
<sequence length="408" mass="45808">MFHYNERRGVQYSQPNEQAPISCTDKPSKPQFCSDGRDVAQFPPPRWLRTDEIPQHVNDFRLAAKNAIEAGDSNPSTLGLYMAESLNKYGIAYCHKVEPRIKTLWEKVECPESLVPMRKEFRGTFMLAGGYDRADGNKLWMKTELILLHMDVVDGIKIKLFGAITITRKFFLEGGFVVVDDGSGSSSGSGAAFGANDAPLTIFETTIHYDYDHTSYTDFSPDFATSSECLACKCQDCKAKHDRVINAINALTASVKKMAYNRGVIPSKRISYPYTPLEIKTAKRKRNDTSKALSSIEKNVTVDASAEEHNIKVDNPSIASKEEKKVELVSSGERKNYPFERFNISDGAPIKLTQLINDYSEWIADGLLKHHADREGKDQKPYASDIKEPRQPKPNFVAPDEKQLVHID</sequence>
<keyword evidence="6" id="KW-1185">Reference proteome</keyword>
<keyword evidence="3" id="KW-0521">NADP</keyword>
<dbReference type="GO" id="GO:0010181">
    <property type="term" value="F:FMN binding"/>
    <property type="evidence" value="ECO:0007669"/>
    <property type="project" value="InterPro"/>
</dbReference>
<feature type="region of interest" description="Disordered" evidence="4">
    <location>
        <begin position="373"/>
        <end position="408"/>
    </location>
</feature>
<dbReference type="AlphaFoldDB" id="A0A2G2W3Z3"/>
<dbReference type="GO" id="GO:0016491">
    <property type="term" value="F:oxidoreductase activity"/>
    <property type="evidence" value="ECO:0007669"/>
    <property type="project" value="InterPro"/>
</dbReference>
<evidence type="ECO:0000256" key="1">
    <source>
        <dbReference type="ARBA" id="ARBA00022630"/>
    </source>
</evidence>
<accession>A0A2G2W3Z3</accession>
<comment type="caution">
    <text evidence="5">The sequence shown here is derived from an EMBL/GenBank/DDBJ whole genome shotgun (WGS) entry which is preliminary data.</text>
</comment>
<evidence type="ECO:0000256" key="2">
    <source>
        <dbReference type="ARBA" id="ARBA00022643"/>
    </source>
</evidence>
<evidence type="ECO:0000256" key="4">
    <source>
        <dbReference type="SAM" id="MobiDB-lite"/>
    </source>
</evidence>
<name>A0A2G2W3Z3_CAPBA</name>
<reference evidence="6" key="2">
    <citation type="journal article" date="2017" name="J. Anim. Genet.">
        <title>Multiple reference genome sequences of hot pepper reveal the massive evolution of plant disease resistance genes by retroduplication.</title>
        <authorList>
            <person name="Kim S."/>
            <person name="Park J."/>
            <person name="Yeom S.-I."/>
            <person name="Kim Y.-M."/>
            <person name="Seo E."/>
            <person name="Kim K.-T."/>
            <person name="Kim M.-S."/>
            <person name="Lee J.M."/>
            <person name="Cheong K."/>
            <person name="Shin H.-S."/>
            <person name="Kim S.-B."/>
            <person name="Han K."/>
            <person name="Lee J."/>
            <person name="Park M."/>
            <person name="Lee H.-A."/>
            <person name="Lee H.-Y."/>
            <person name="Lee Y."/>
            <person name="Oh S."/>
            <person name="Lee J.H."/>
            <person name="Choi E."/>
            <person name="Choi E."/>
            <person name="Lee S.E."/>
            <person name="Jeon J."/>
            <person name="Kim H."/>
            <person name="Choi G."/>
            <person name="Song H."/>
            <person name="Lee J."/>
            <person name="Lee S.-C."/>
            <person name="Kwon J.-K."/>
            <person name="Lee H.-Y."/>
            <person name="Koo N."/>
            <person name="Hong Y."/>
            <person name="Kim R.W."/>
            <person name="Kang W.-H."/>
            <person name="Huh J.H."/>
            <person name="Kang B.-C."/>
            <person name="Yang T.-J."/>
            <person name="Lee Y.-H."/>
            <person name="Bennetzen J.L."/>
            <person name="Choi D."/>
        </authorList>
    </citation>
    <scope>NUCLEOTIDE SEQUENCE [LARGE SCALE GENOMIC DNA]</scope>
    <source>
        <strain evidence="6">cv. PBC81</strain>
    </source>
</reference>
<gene>
    <name evidence="5" type="ORF">CQW23_18805</name>
</gene>
<organism evidence="5 6">
    <name type="scientific">Capsicum baccatum</name>
    <name type="common">Peruvian pepper</name>
    <dbReference type="NCBI Taxonomy" id="33114"/>
    <lineage>
        <taxon>Eukaryota</taxon>
        <taxon>Viridiplantae</taxon>
        <taxon>Streptophyta</taxon>
        <taxon>Embryophyta</taxon>
        <taxon>Tracheophyta</taxon>
        <taxon>Spermatophyta</taxon>
        <taxon>Magnoliopsida</taxon>
        <taxon>eudicotyledons</taxon>
        <taxon>Gunneridae</taxon>
        <taxon>Pentapetalae</taxon>
        <taxon>asterids</taxon>
        <taxon>lamiids</taxon>
        <taxon>Solanales</taxon>
        <taxon>Solanaceae</taxon>
        <taxon>Solanoideae</taxon>
        <taxon>Capsiceae</taxon>
        <taxon>Capsicum</taxon>
    </lineage>
</organism>
<dbReference type="SUPFAM" id="SSF51395">
    <property type="entry name" value="FMN-linked oxidoreductases"/>
    <property type="match status" value="1"/>
</dbReference>
<dbReference type="InterPro" id="IPR045247">
    <property type="entry name" value="Oye-like"/>
</dbReference>
<feature type="compositionally biased region" description="Basic and acidic residues" evidence="4">
    <location>
        <begin position="399"/>
        <end position="408"/>
    </location>
</feature>
<dbReference type="OrthoDB" id="1663137at2759"/>
<evidence type="ECO:0000313" key="5">
    <source>
        <dbReference type="EMBL" id="PHT39951.1"/>
    </source>
</evidence>
<evidence type="ECO:0000313" key="6">
    <source>
        <dbReference type="Proteomes" id="UP000224567"/>
    </source>
</evidence>
<dbReference type="InterPro" id="IPR013785">
    <property type="entry name" value="Aldolase_TIM"/>
</dbReference>
<dbReference type="STRING" id="33114.A0A2G2W3Z3"/>
<proteinExistence type="predicted"/>
<dbReference type="Proteomes" id="UP000224567">
    <property type="component" value="Unassembled WGS sequence"/>
</dbReference>